<evidence type="ECO:0000256" key="2">
    <source>
        <dbReference type="SAM" id="Coils"/>
    </source>
</evidence>
<reference evidence="4 5" key="1">
    <citation type="submission" date="2024-09" db="EMBL/GenBank/DDBJ databases">
        <authorList>
            <person name="Sun Q."/>
            <person name="Mori K."/>
        </authorList>
    </citation>
    <scope>NUCLEOTIDE SEQUENCE [LARGE SCALE GENOMIC DNA]</scope>
    <source>
        <strain evidence="4 5">NCAIM B.02481</strain>
    </source>
</reference>
<keyword evidence="4" id="KW-0969">Cilium</keyword>
<name>A0ABV6Q613_9FLAO</name>
<dbReference type="PROSITE" id="PS51123">
    <property type="entry name" value="OMPA_2"/>
    <property type="match status" value="1"/>
</dbReference>
<keyword evidence="2" id="KW-0175">Coiled coil</keyword>
<gene>
    <name evidence="4" type="ORF">ACFFGA_04105</name>
</gene>
<keyword evidence="4" id="KW-0282">Flagellum</keyword>
<dbReference type="CDD" id="cd07185">
    <property type="entry name" value="OmpA_C-like"/>
    <property type="match status" value="1"/>
</dbReference>
<evidence type="ECO:0000313" key="4">
    <source>
        <dbReference type="EMBL" id="MFC0603725.1"/>
    </source>
</evidence>
<evidence type="ECO:0000313" key="5">
    <source>
        <dbReference type="Proteomes" id="UP001589832"/>
    </source>
</evidence>
<feature type="coiled-coil region" evidence="2">
    <location>
        <begin position="30"/>
        <end position="78"/>
    </location>
</feature>
<dbReference type="Pfam" id="PF00691">
    <property type="entry name" value="OmpA"/>
    <property type="match status" value="1"/>
</dbReference>
<dbReference type="PANTHER" id="PTHR30329">
    <property type="entry name" value="STATOR ELEMENT OF FLAGELLAR MOTOR COMPLEX"/>
    <property type="match status" value="1"/>
</dbReference>
<dbReference type="InterPro" id="IPR036737">
    <property type="entry name" value="OmpA-like_sf"/>
</dbReference>
<evidence type="ECO:0000256" key="1">
    <source>
        <dbReference type="PROSITE-ProRule" id="PRU00473"/>
    </source>
</evidence>
<proteinExistence type="predicted"/>
<keyword evidence="1" id="KW-0472">Membrane</keyword>
<comment type="caution">
    <text evidence="4">The sequence shown here is derived from an EMBL/GenBank/DDBJ whole genome shotgun (WGS) entry which is preliminary data.</text>
</comment>
<protein>
    <submittedName>
        <fullName evidence="4">Flagellar motor protein MotB</fullName>
    </submittedName>
</protein>
<sequence>MKKISILLVTTILLSACVSKKKYLALEQENGEIKSELTKTQVEKEDLENKFAKIQARVDDYNAKINSLNEDVEGLKIENDIKLDVNADGTVISNKSRQKMLATLENVDPAKLAEAKTLKDSMNLAVQYNLAKTMDTSDFNEDEDIAVNINETVVMISISDKMLFNSGSYRISSKANNILQKLADVINSEESIDVMVEGHTDSRPINTEKIADNWDLSVLRATSVVRKLQNKYNVDPAKLIASGRSSYQPLVENNSSENRSKNRRTRIILMPNIDKFFALMEAK</sequence>
<accession>A0ABV6Q613</accession>
<dbReference type="PANTHER" id="PTHR30329:SF21">
    <property type="entry name" value="LIPOPROTEIN YIAD-RELATED"/>
    <property type="match status" value="1"/>
</dbReference>
<keyword evidence="5" id="KW-1185">Reference proteome</keyword>
<dbReference type="Gene3D" id="3.30.1330.60">
    <property type="entry name" value="OmpA-like domain"/>
    <property type="match status" value="1"/>
</dbReference>
<organism evidence="4 5">
    <name type="scientific">Winogradskyella pulchriflava</name>
    <dbReference type="NCBI Taxonomy" id="1110688"/>
    <lineage>
        <taxon>Bacteria</taxon>
        <taxon>Pseudomonadati</taxon>
        <taxon>Bacteroidota</taxon>
        <taxon>Flavobacteriia</taxon>
        <taxon>Flavobacteriales</taxon>
        <taxon>Flavobacteriaceae</taxon>
        <taxon>Winogradskyella</taxon>
    </lineage>
</organism>
<dbReference type="Proteomes" id="UP001589832">
    <property type="component" value="Unassembled WGS sequence"/>
</dbReference>
<dbReference type="InterPro" id="IPR050330">
    <property type="entry name" value="Bact_OuterMem_StrucFunc"/>
</dbReference>
<dbReference type="EMBL" id="JBHLTQ010000001">
    <property type="protein sequence ID" value="MFC0603725.1"/>
    <property type="molecule type" value="Genomic_DNA"/>
</dbReference>
<dbReference type="PROSITE" id="PS51257">
    <property type="entry name" value="PROKAR_LIPOPROTEIN"/>
    <property type="match status" value="1"/>
</dbReference>
<dbReference type="SUPFAM" id="SSF103088">
    <property type="entry name" value="OmpA-like"/>
    <property type="match status" value="1"/>
</dbReference>
<keyword evidence="4" id="KW-0966">Cell projection</keyword>
<feature type="domain" description="OmpA-like" evidence="3">
    <location>
        <begin position="151"/>
        <end position="273"/>
    </location>
</feature>
<dbReference type="InterPro" id="IPR006665">
    <property type="entry name" value="OmpA-like"/>
</dbReference>
<dbReference type="RefSeq" id="WP_386060039.1">
    <property type="nucleotide sequence ID" value="NZ_JBHLTQ010000001.1"/>
</dbReference>
<evidence type="ECO:0000259" key="3">
    <source>
        <dbReference type="PROSITE" id="PS51123"/>
    </source>
</evidence>